<comment type="subcellular location">
    <subcellularLocation>
        <location evidence="1">Membrane</location>
        <topology evidence="1">Multi-pass membrane protein</topology>
    </subcellularLocation>
</comment>
<reference evidence="6" key="1">
    <citation type="submission" date="2018-03" db="EMBL/GenBank/DDBJ databases">
        <authorList>
            <person name="Guldener U."/>
        </authorList>
    </citation>
    <scope>NUCLEOTIDE SEQUENCE</scope>
</reference>
<dbReference type="GO" id="GO:0046873">
    <property type="term" value="F:metal ion transmembrane transporter activity"/>
    <property type="evidence" value="ECO:0007669"/>
    <property type="project" value="InterPro"/>
</dbReference>
<proteinExistence type="predicted"/>
<accession>A0AAE8SWB3</accession>
<dbReference type="EMBL" id="ONZQ02000008">
    <property type="protein sequence ID" value="SPO03434.1"/>
    <property type="molecule type" value="Genomic_DNA"/>
</dbReference>
<keyword evidence="2 5" id="KW-0812">Transmembrane</keyword>
<sequence length="541" mass="60747">MRARELEPNDIRELVSRHSQLGSKHALYPGNDYTILANFLQPGPDRFPGARSTHREPPEPFVVAYDLSSGSTSATSRLNPEGMKWFKQQQDLAALRPQLVFVRGFPDAKWLRVLSATYGVDPAVYQRHLVLPTLSAVDHMHHFYTNPPLPSSSGRIFSLMVTTICSNETANTSALAEDVEDLRRKGSAELLRYHLDLKKNGAVGDSIVRQYSVLSRKIQVIEQWVSIYISRVADSWNVVVWMDNARDLSQGISGPWCPERGTTAWKTYMLPIIQHRDCLAFHSDVHSTADTSATAQTWEANQNACLLPFQFGKFLKRDILAHDALYALSDVFRLSAASEGQFLNLMDRQIEHELEISRNSTPKNSSILNLRYLARLLEDHLTKLTEMVLLLESQDHLGWPRAAPGSDHRVEADRMRKLLLGDFSHLRHKAERLRENCRGGVQSLAHTSSLQESERAMANAQRVGRLTLLATIFVPLSCTCSAFGMNFAVFGQGDLNIWIFFPTAAGVMLISFLIWYTAKPGTRQRGRCSAFTSGNPDHSCG</sequence>
<dbReference type="InterPro" id="IPR045863">
    <property type="entry name" value="CorA_TM1_TM2"/>
</dbReference>
<name>A0AAE8SWB3_9PEZI</name>
<protein>
    <recommendedName>
        <fullName evidence="8">CorA domain-containing protein</fullName>
    </recommendedName>
</protein>
<feature type="transmembrane region" description="Helical" evidence="5">
    <location>
        <begin position="495"/>
        <end position="517"/>
    </location>
</feature>
<dbReference type="Pfam" id="PF01544">
    <property type="entry name" value="CorA"/>
    <property type="match status" value="1"/>
</dbReference>
<comment type="caution">
    <text evidence="6">The sequence shown here is derived from an EMBL/GenBank/DDBJ whole genome shotgun (WGS) entry which is preliminary data.</text>
</comment>
<organism evidence="6 7">
    <name type="scientific">Cephalotrichum gorgonifer</name>
    <dbReference type="NCBI Taxonomy" id="2041049"/>
    <lineage>
        <taxon>Eukaryota</taxon>
        <taxon>Fungi</taxon>
        <taxon>Dikarya</taxon>
        <taxon>Ascomycota</taxon>
        <taxon>Pezizomycotina</taxon>
        <taxon>Sordariomycetes</taxon>
        <taxon>Hypocreomycetidae</taxon>
        <taxon>Microascales</taxon>
        <taxon>Microascaceae</taxon>
        <taxon>Cephalotrichum</taxon>
    </lineage>
</organism>
<evidence type="ECO:0000256" key="2">
    <source>
        <dbReference type="ARBA" id="ARBA00022692"/>
    </source>
</evidence>
<dbReference type="AlphaFoldDB" id="A0AAE8SWB3"/>
<evidence type="ECO:0000256" key="4">
    <source>
        <dbReference type="ARBA" id="ARBA00023136"/>
    </source>
</evidence>
<evidence type="ECO:0000313" key="7">
    <source>
        <dbReference type="Proteomes" id="UP001187682"/>
    </source>
</evidence>
<gene>
    <name evidence="6" type="ORF">DNG_06117</name>
</gene>
<dbReference type="InterPro" id="IPR002523">
    <property type="entry name" value="MgTranspt_CorA/ZnTranspt_ZntB"/>
</dbReference>
<dbReference type="Gene3D" id="1.20.58.340">
    <property type="entry name" value="Magnesium transport protein CorA, transmembrane region"/>
    <property type="match status" value="1"/>
</dbReference>
<evidence type="ECO:0008006" key="8">
    <source>
        <dbReference type="Google" id="ProtNLM"/>
    </source>
</evidence>
<evidence type="ECO:0000313" key="6">
    <source>
        <dbReference type="EMBL" id="SPO03434.1"/>
    </source>
</evidence>
<evidence type="ECO:0000256" key="1">
    <source>
        <dbReference type="ARBA" id="ARBA00004141"/>
    </source>
</evidence>
<dbReference type="SUPFAM" id="SSF144083">
    <property type="entry name" value="Magnesium transport protein CorA, transmembrane region"/>
    <property type="match status" value="1"/>
</dbReference>
<evidence type="ECO:0000256" key="5">
    <source>
        <dbReference type="SAM" id="Phobius"/>
    </source>
</evidence>
<keyword evidence="3 5" id="KW-1133">Transmembrane helix</keyword>
<dbReference type="GO" id="GO:0016020">
    <property type="term" value="C:membrane"/>
    <property type="evidence" value="ECO:0007669"/>
    <property type="project" value="UniProtKB-SubCell"/>
</dbReference>
<feature type="transmembrane region" description="Helical" evidence="5">
    <location>
        <begin position="466"/>
        <end position="489"/>
    </location>
</feature>
<dbReference type="Proteomes" id="UP001187682">
    <property type="component" value="Unassembled WGS sequence"/>
</dbReference>
<evidence type="ECO:0000256" key="3">
    <source>
        <dbReference type="ARBA" id="ARBA00022989"/>
    </source>
</evidence>
<keyword evidence="7" id="KW-1185">Reference proteome</keyword>
<keyword evidence="4 5" id="KW-0472">Membrane</keyword>